<proteinExistence type="predicted"/>
<dbReference type="InterPro" id="IPR013154">
    <property type="entry name" value="ADH-like_N"/>
</dbReference>
<dbReference type="Pfam" id="PF08240">
    <property type="entry name" value="ADH_N"/>
    <property type="match status" value="1"/>
</dbReference>
<dbReference type="SMART" id="SM00829">
    <property type="entry name" value="PKS_ER"/>
    <property type="match status" value="1"/>
</dbReference>
<evidence type="ECO:0000313" key="3">
    <source>
        <dbReference type="Proteomes" id="UP001211907"/>
    </source>
</evidence>
<name>A0AAD5SV17_9FUNG</name>
<keyword evidence="3" id="KW-1185">Reference proteome</keyword>
<accession>A0AAD5SV17</accession>
<gene>
    <name evidence="2" type="ORF">HK100_003922</name>
</gene>
<dbReference type="Proteomes" id="UP001211907">
    <property type="component" value="Unassembled WGS sequence"/>
</dbReference>
<organism evidence="2 3">
    <name type="scientific">Physocladia obscura</name>
    <dbReference type="NCBI Taxonomy" id="109957"/>
    <lineage>
        <taxon>Eukaryota</taxon>
        <taxon>Fungi</taxon>
        <taxon>Fungi incertae sedis</taxon>
        <taxon>Chytridiomycota</taxon>
        <taxon>Chytridiomycota incertae sedis</taxon>
        <taxon>Chytridiomycetes</taxon>
        <taxon>Chytridiales</taxon>
        <taxon>Chytriomycetaceae</taxon>
        <taxon>Physocladia</taxon>
    </lineage>
</organism>
<dbReference type="InterPro" id="IPR051397">
    <property type="entry name" value="Zn-ADH-like_protein"/>
</dbReference>
<dbReference type="CDD" id="cd08273">
    <property type="entry name" value="MDR8"/>
    <property type="match status" value="1"/>
</dbReference>
<reference evidence="2" key="1">
    <citation type="submission" date="2020-05" db="EMBL/GenBank/DDBJ databases">
        <title>Phylogenomic resolution of chytrid fungi.</title>
        <authorList>
            <person name="Stajich J.E."/>
            <person name="Amses K."/>
            <person name="Simmons R."/>
            <person name="Seto K."/>
            <person name="Myers J."/>
            <person name="Bonds A."/>
            <person name="Quandt C.A."/>
            <person name="Barry K."/>
            <person name="Liu P."/>
            <person name="Grigoriev I."/>
            <person name="Longcore J.E."/>
            <person name="James T.Y."/>
        </authorList>
    </citation>
    <scope>NUCLEOTIDE SEQUENCE</scope>
    <source>
        <strain evidence="2">JEL0513</strain>
    </source>
</reference>
<comment type="caution">
    <text evidence="2">The sequence shown here is derived from an EMBL/GenBank/DDBJ whole genome shotgun (WGS) entry which is preliminary data.</text>
</comment>
<dbReference type="SUPFAM" id="SSF50129">
    <property type="entry name" value="GroES-like"/>
    <property type="match status" value="1"/>
</dbReference>
<dbReference type="PANTHER" id="PTHR43677:SF4">
    <property type="entry name" value="QUINONE OXIDOREDUCTASE-LIKE PROTEIN 2"/>
    <property type="match status" value="1"/>
</dbReference>
<dbReference type="Gene3D" id="3.40.50.720">
    <property type="entry name" value="NAD(P)-binding Rossmann-like Domain"/>
    <property type="match status" value="1"/>
</dbReference>
<dbReference type="EMBL" id="JADGJH010002011">
    <property type="protein sequence ID" value="KAJ3105290.1"/>
    <property type="molecule type" value="Genomic_DNA"/>
</dbReference>
<dbReference type="Gene3D" id="3.90.180.10">
    <property type="entry name" value="Medium-chain alcohol dehydrogenases, catalytic domain"/>
    <property type="match status" value="1"/>
</dbReference>
<feature type="domain" description="Enoyl reductase (ER)" evidence="1">
    <location>
        <begin position="15"/>
        <end position="340"/>
    </location>
</feature>
<sequence>MPNTQIRKVLITAFGDESNVQVVDAEIADPDPLHVQVRVLFSGFSGSDINMRRGVYPLQKAAPLTPGYCFVGSITQVGQKCTRFTLPADSGALVCCLSVYDAEAELVNMPEKYLIRVPAGLDTTLVTALILDWNTAYGMVMRGAAVKNGQKVFVHGLSGAVGWATGVLCSLQGAKVYGTASLRNHAAIVRGLPDSTLFEYTKKEWIQAMKEIGGVDAVFDPLGFESWDESYSVLNPRSGGILVGYGGNLQTLGGGKPRSIIPPTVKLLVRGYLKFWDRRRALFYYISRDDKFFSKDLEALFKLLKDGKIKVPIKKIYDMENIQEAHKSWGYGEGVGSLLIKVKNE</sequence>
<dbReference type="SUPFAM" id="SSF51735">
    <property type="entry name" value="NAD(P)-binding Rossmann-fold domains"/>
    <property type="match status" value="1"/>
</dbReference>
<protein>
    <recommendedName>
        <fullName evidence="1">Enoyl reductase (ER) domain-containing protein</fullName>
    </recommendedName>
</protein>
<dbReference type="GO" id="GO:0016491">
    <property type="term" value="F:oxidoreductase activity"/>
    <property type="evidence" value="ECO:0007669"/>
    <property type="project" value="InterPro"/>
</dbReference>
<dbReference type="InterPro" id="IPR036291">
    <property type="entry name" value="NAD(P)-bd_dom_sf"/>
</dbReference>
<evidence type="ECO:0000313" key="2">
    <source>
        <dbReference type="EMBL" id="KAJ3105290.1"/>
    </source>
</evidence>
<dbReference type="AlphaFoldDB" id="A0AAD5SV17"/>
<dbReference type="InterPro" id="IPR020843">
    <property type="entry name" value="ER"/>
</dbReference>
<dbReference type="GO" id="GO:0005739">
    <property type="term" value="C:mitochondrion"/>
    <property type="evidence" value="ECO:0007669"/>
    <property type="project" value="TreeGrafter"/>
</dbReference>
<dbReference type="InterPro" id="IPR011032">
    <property type="entry name" value="GroES-like_sf"/>
</dbReference>
<evidence type="ECO:0000259" key="1">
    <source>
        <dbReference type="SMART" id="SM00829"/>
    </source>
</evidence>
<dbReference type="Pfam" id="PF13602">
    <property type="entry name" value="ADH_zinc_N_2"/>
    <property type="match status" value="1"/>
</dbReference>
<dbReference type="PANTHER" id="PTHR43677">
    <property type="entry name" value="SHORT-CHAIN DEHYDROGENASE/REDUCTASE"/>
    <property type="match status" value="1"/>
</dbReference>